<protein>
    <submittedName>
        <fullName evidence="8">Transposase from transposon Tn916</fullName>
    </submittedName>
</protein>
<dbReference type="InterPro" id="IPR044068">
    <property type="entry name" value="CB"/>
</dbReference>
<evidence type="ECO:0000259" key="7">
    <source>
        <dbReference type="PROSITE" id="PS51900"/>
    </source>
</evidence>
<dbReference type="AlphaFoldDB" id="A0A238J3N8"/>
<dbReference type="CDD" id="cd01189">
    <property type="entry name" value="INT_ICEBs1_C_like"/>
    <property type="match status" value="1"/>
</dbReference>
<dbReference type="RefSeq" id="WP_093975493.1">
    <property type="nucleotide sequence ID" value="NZ_FXXQ01000014.1"/>
</dbReference>
<evidence type="ECO:0000256" key="4">
    <source>
        <dbReference type="ARBA" id="ARBA00023172"/>
    </source>
</evidence>
<evidence type="ECO:0000313" key="8">
    <source>
        <dbReference type="EMBL" id="SMX25298.1"/>
    </source>
</evidence>
<dbReference type="PROSITE" id="PS51898">
    <property type="entry name" value="TYR_RECOMBINASE"/>
    <property type="match status" value="1"/>
</dbReference>
<dbReference type="InterPro" id="IPR010998">
    <property type="entry name" value="Integrase_recombinase_N"/>
</dbReference>
<dbReference type="PANTHER" id="PTHR30349">
    <property type="entry name" value="PHAGE INTEGRASE-RELATED"/>
    <property type="match status" value="1"/>
</dbReference>
<dbReference type="OrthoDB" id="9785687at2"/>
<dbReference type="GO" id="GO:0003677">
    <property type="term" value="F:DNA binding"/>
    <property type="evidence" value="ECO:0007669"/>
    <property type="project" value="UniProtKB-UniRule"/>
</dbReference>
<dbReference type="Gene3D" id="1.10.443.10">
    <property type="entry name" value="Intergrase catalytic core"/>
    <property type="match status" value="1"/>
</dbReference>
<proteinExistence type="inferred from homology"/>
<reference evidence="8 9" key="1">
    <citation type="submission" date="2017-05" db="EMBL/GenBank/DDBJ databases">
        <authorList>
            <person name="Song R."/>
            <person name="Chenine A.L."/>
            <person name="Ruprecht R.M."/>
        </authorList>
    </citation>
    <scope>NUCLEOTIDE SEQUENCE [LARGE SCALE GENOMIC DNA]</scope>
    <source>
        <strain evidence="8 9">CECT 8489</strain>
    </source>
</reference>
<dbReference type="EMBL" id="FXXQ01000014">
    <property type="protein sequence ID" value="SMX25298.1"/>
    <property type="molecule type" value="Genomic_DNA"/>
</dbReference>
<dbReference type="SUPFAM" id="SSF56349">
    <property type="entry name" value="DNA breaking-rejoining enzymes"/>
    <property type="match status" value="1"/>
</dbReference>
<dbReference type="PROSITE" id="PS51900">
    <property type="entry name" value="CB"/>
    <property type="match status" value="1"/>
</dbReference>
<evidence type="ECO:0000256" key="1">
    <source>
        <dbReference type="ARBA" id="ARBA00008857"/>
    </source>
</evidence>
<dbReference type="Pfam" id="PF00589">
    <property type="entry name" value="Phage_integrase"/>
    <property type="match status" value="1"/>
</dbReference>
<dbReference type="InterPro" id="IPR004107">
    <property type="entry name" value="Integrase_SAM-like_N"/>
</dbReference>
<dbReference type="InterPro" id="IPR002104">
    <property type="entry name" value="Integrase_catalytic"/>
</dbReference>
<evidence type="ECO:0000256" key="3">
    <source>
        <dbReference type="ARBA" id="ARBA00023125"/>
    </source>
</evidence>
<accession>A0A238J3N8</accession>
<keyword evidence="9" id="KW-1185">Reference proteome</keyword>
<organism evidence="8 9">
    <name type="scientific">Boseongicola aestuarii</name>
    <dbReference type="NCBI Taxonomy" id="1470561"/>
    <lineage>
        <taxon>Bacteria</taxon>
        <taxon>Pseudomonadati</taxon>
        <taxon>Pseudomonadota</taxon>
        <taxon>Alphaproteobacteria</taxon>
        <taxon>Rhodobacterales</taxon>
        <taxon>Paracoccaceae</taxon>
        <taxon>Boseongicola</taxon>
    </lineage>
</organism>
<name>A0A238J3N8_9RHOB</name>
<dbReference type="InterPro" id="IPR013762">
    <property type="entry name" value="Integrase-like_cat_sf"/>
</dbReference>
<keyword evidence="4" id="KW-0233">DNA recombination</keyword>
<dbReference type="Gene3D" id="1.10.150.130">
    <property type="match status" value="1"/>
</dbReference>
<evidence type="ECO:0000313" key="9">
    <source>
        <dbReference type="Proteomes" id="UP000201838"/>
    </source>
</evidence>
<comment type="similarity">
    <text evidence="1">Belongs to the 'phage' integrase family.</text>
</comment>
<feature type="domain" description="Tyr recombinase" evidence="6">
    <location>
        <begin position="113"/>
        <end position="306"/>
    </location>
</feature>
<gene>
    <name evidence="8" type="primary">Int-Tn_2</name>
    <name evidence="8" type="ORF">BOA8489_03437</name>
</gene>
<dbReference type="GO" id="GO:0006310">
    <property type="term" value="P:DNA recombination"/>
    <property type="evidence" value="ECO:0007669"/>
    <property type="project" value="UniProtKB-KW"/>
</dbReference>
<dbReference type="InterPro" id="IPR011010">
    <property type="entry name" value="DNA_brk_join_enz"/>
</dbReference>
<keyword evidence="2" id="KW-0229">DNA integration</keyword>
<evidence type="ECO:0000256" key="2">
    <source>
        <dbReference type="ARBA" id="ARBA00022908"/>
    </source>
</evidence>
<feature type="domain" description="Core-binding (CB)" evidence="7">
    <location>
        <begin position="6"/>
        <end position="89"/>
    </location>
</feature>
<dbReference type="Pfam" id="PF14659">
    <property type="entry name" value="Phage_int_SAM_3"/>
    <property type="match status" value="1"/>
</dbReference>
<sequence length="315" mass="35873">MSVQEKSIADACDSWLKSCRRNELERSTLKAYRSHTRVHIEPRIGSLLLTELTRGVVREFLDDLQDNGVSHAQVRKIMVSLRSILSEAVEREWIATNVAVEVKVKRKARARADERIVPTKDEIRLIIENAPESHRAMFITAIFTGMRISELRGLTWDAVDFDRNIVRVLQRADEFNEIGYPKSRAGIRDIPMAPIVSATLKAWIRKVPQSELNLVFPNSVGKVQNYSNIYNRIFKPMLVKNGIVDGNAKARFGIHALRHAAASLFIEQGWNPKKVQTLLGHASIMMTMDVYGHLFENPEEDVSMFEKLERDLLAA</sequence>
<evidence type="ECO:0000259" key="6">
    <source>
        <dbReference type="PROSITE" id="PS51898"/>
    </source>
</evidence>
<keyword evidence="3 5" id="KW-0238">DNA-binding</keyword>
<dbReference type="InterPro" id="IPR050090">
    <property type="entry name" value="Tyrosine_recombinase_XerCD"/>
</dbReference>
<dbReference type="PANTHER" id="PTHR30349:SF64">
    <property type="entry name" value="PROPHAGE INTEGRASE INTD-RELATED"/>
    <property type="match status" value="1"/>
</dbReference>
<dbReference type="GO" id="GO:0015074">
    <property type="term" value="P:DNA integration"/>
    <property type="evidence" value="ECO:0007669"/>
    <property type="project" value="UniProtKB-KW"/>
</dbReference>
<evidence type="ECO:0000256" key="5">
    <source>
        <dbReference type="PROSITE-ProRule" id="PRU01248"/>
    </source>
</evidence>
<dbReference type="Proteomes" id="UP000201838">
    <property type="component" value="Unassembled WGS sequence"/>
</dbReference>